<dbReference type="Proteomes" id="UP000535908">
    <property type="component" value="Unassembled WGS sequence"/>
</dbReference>
<sequence length="174" mass="19835">MRKVVFYGAISLDGYLADQNNSLTWLFETDTGGETTYENFIKSVDSVIMGRVTYQEVLKLLKAEPLYPDQEVFVFTRDQNTAFKDVQTIHENPVTFINELKASAGKSIWIVGGGNLLKPLVEANLIDEWWIQITPVLLGKGKRLFEEGDYLDRLELVGTTSFGQFVELHYKKMD</sequence>
<dbReference type="Gene3D" id="3.40.430.10">
    <property type="entry name" value="Dihydrofolate Reductase, subunit A"/>
    <property type="match status" value="1"/>
</dbReference>
<evidence type="ECO:0000259" key="1">
    <source>
        <dbReference type="Pfam" id="PF01872"/>
    </source>
</evidence>
<dbReference type="PANTHER" id="PTHR38011">
    <property type="entry name" value="DIHYDROFOLATE REDUCTASE FAMILY PROTEIN (AFU_ORTHOLOGUE AFUA_8G06820)"/>
    <property type="match status" value="1"/>
</dbReference>
<proteinExistence type="predicted"/>
<dbReference type="GO" id="GO:0008703">
    <property type="term" value="F:5-amino-6-(5-phosphoribosylamino)uracil reductase activity"/>
    <property type="evidence" value="ECO:0007669"/>
    <property type="project" value="InterPro"/>
</dbReference>
<comment type="caution">
    <text evidence="2">The sequence shown here is derived from an EMBL/GenBank/DDBJ whole genome shotgun (WGS) entry which is preliminary data.</text>
</comment>
<reference evidence="2 3" key="1">
    <citation type="submission" date="2020-03" db="EMBL/GenBank/DDBJ databases">
        <title>Soil Listeria distribution.</title>
        <authorList>
            <person name="Liao J."/>
            <person name="Wiedmann M."/>
        </authorList>
    </citation>
    <scope>NUCLEOTIDE SEQUENCE [LARGE SCALE GENOMIC DNA]</scope>
    <source>
        <strain evidence="2 3">FSL L7-0741</strain>
    </source>
</reference>
<dbReference type="GO" id="GO:0009231">
    <property type="term" value="P:riboflavin biosynthetic process"/>
    <property type="evidence" value="ECO:0007669"/>
    <property type="project" value="InterPro"/>
</dbReference>
<dbReference type="SUPFAM" id="SSF53597">
    <property type="entry name" value="Dihydrofolate reductase-like"/>
    <property type="match status" value="1"/>
</dbReference>
<dbReference type="PANTHER" id="PTHR38011:SF11">
    <property type="entry name" value="2,5-DIAMINO-6-RIBOSYLAMINO-4(3H)-PYRIMIDINONE 5'-PHOSPHATE REDUCTASE"/>
    <property type="match status" value="1"/>
</dbReference>
<feature type="domain" description="Bacterial bifunctional deaminase-reductase C-terminal" evidence="1">
    <location>
        <begin position="74"/>
        <end position="164"/>
    </location>
</feature>
<dbReference type="EMBL" id="JAARWN010000001">
    <property type="protein sequence ID" value="MBC1935292.1"/>
    <property type="molecule type" value="Genomic_DNA"/>
</dbReference>
<dbReference type="Pfam" id="PF01872">
    <property type="entry name" value="RibD_C"/>
    <property type="match status" value="1"/>
</dbReference>
<dbReference type="InterPro" id="IPR050765">
    <property type="entry name" value="Riboflavin_Biosynth_HTPR"/>
</dbReference>
<dbReference type="AlphaFoldDB" id="A0A7X0Y1I5"/>
<accession>A0A7X0Y1I5</accession>
<dbReference type="RefSeq" id="WP_185525444.1">
    <property type="nucleotide sequence ID" value="NZ_JAARWN010000001.1"/>
</dbReference>
<organism evidence="2 3">
    <name type="scientific">Listeria grandensis</name>
    <dbReference type="NCBI Taxonomy" id="1494963"/>
    <lineage>
        <taxon>Bacteria</taxon>
        <taxon>Bacillati</taxon>
        <taxon>Bacillota</taxon>
        <taxon>Bacilli</taxon>
        <taxon>Bacillales</taxon>
        <taxon>Listeriaceae</taxon>
        <taxon>Listeria</taxon>
    </lineage>
</organism>
<dbReference type="InterPro" id="IPR002734">
    <property type="entry name" value="RibDG_C"/>
</dbReference>
<evidence type="ECO:0000313" key="3">
    <source>
        <dbReference type="Proteomes" id="UP000535908"/>
    </source>
</evidence>
<gene>
    <name evidence="2" type="ORF">HCA69_02875</name>
</gene>
<protein>
    <submittedName>
        <fullName evidence="2">Dihydrofolate reductase</fullName>
    </submittedName>
</protein>
<dbReference type="InterPro" id="IPR024072">
    <property type="entry name" value="DHFR-like_dom_sf"/>
</dbReference>
<name>A0A7X0Y1I5_9LIST</name>
<evidence type="ECO:0000313" key="2">
    <source>
        <dbReference type="EMBL" id="MBC1935292.1"/>
    </source>
</evidence>